<dbReference type="InterPro" id="IPR050469">
    <property type="entry name" value="Diguanylate_Cyclase"/>
</dbReference>
<keyword evidence="5" id="KW-0548">Nucleotidyltransferase</keyword>
<dbReference type="InterPro" id="IPR043128">
    <property type="entry name" value="Rev_trsase/Diguanyl_cyclase"/>
</dbReference>
<evidence type="ECO:0000313" key="6">
    <source>
        <dbReference type="Proteomes" id="UP001596042"/>
    </source>
</evidence>
<evidence type="ECO:0000256" key="1">
    <source>
        <dbReference type="ARBA" id="ARBA00012528"/>
    </source>
</evidence>
<dbReference type="Gene3D" id="3.30.70.270">
    <property type="match status" value="1"/>
</dbReference>
<proteinExistence type="predicted"/>
<keyword evidence="3" id="KW-0472">Membrane</keyword>
<dbReference type="SMART" id="SM00267">
    <property type="entry name" value="GGDEF"/>
    <property type="match status" value="1"/>
</dbReference>
<keyword evidence="6" id="KW-1185">Reference proteome</keyword>
<dbReference type="PROSITE" id="PS50887">
    <property type="entry name" value="GGDEF"/>
    <property type="match status" value="1"/>
</dbReference>
<dbReference type="NCBIfam" id="TIGR00254">
    <property type="entry name" value="GGDEF"/>
    <property type="match status" value="1"/>
</dbReference>
<dbReference type="RefSeq" id="WP_374834144.1">
    <property type="nucleotide sequence ID" value="NZ_JBHEEZ010000041.1"/>
</dbReference>
<sequence>MQLPVLLCYAVVVRVLILSGLERLVDRLLLVLTLFSCVHIVIRIVFFDWPDVYMHPDMGYNDLGACLSIFIGLCVHIVRNLLLLLGTVSHMLGEACEQSEIDELSKIWNRRGFDRQVGRILARKEDRSPLSVVMGDLDHFKRVNDTYGHEGGDQVIAAVGELLRQHTPKSAIAARMGGEEFVIFMPDTAIYEASSLAETIRCRVRELQFESPKGSWRVTSSFGVAEQLNGHSLYDTMRRADDALYAAKNAGRDRVCIA</sequence>
<comment type="catalytic activity">
    <reaction evidence="2">
        <text>2 GTP = 3',3'-c-di-GMP + 2 diphosphate</text>
        <dbReference type="Rhea" id="RHEA:24898"/>
        <dbReference type="ChEBI" id="CHEBI:33019"/>
        <dbReference type="ChEBI" id="CHEBI:37565"/>
        <dbReference type="ChEBI" id="CHEBI:58805"/>
        <dbReference type="EC" id="2.7.7.65"/>
    </reaction>
</comment>
<reference evidence="6" key="1">
    <citation type="journal article" date="2019" name="Int. J. Syst. Evol. Microbiol.">
        <title>The Global Catalogue of Microorganisms (GCM) 10K type strain sequencing project: providing services to taxonomists for standard genome sequencing and annotation.</title>
        <authorList>
            <consortium name="The Broad Institute Genomics Platform"/>
            <consortium name="The Broad Institute Genome Sequencing Center for Infectious Disease"/>
            <person name="Wu L."/>
            <person name="Ma J."/>
        </authorList>
    </citation>
    <scope>NUCLEOTIDE SEQUENCE [LARGE SCALE GENOMIC DNA]</scope>
    <source>
        <strain evidence="6">CGMCC 1.15731</strain>
    </source>
</reference>
<feature type="domain" description="GGDEF" evidence="4">
    <location>
        <begin position="128"/>
        <end position="258"/>
    </location>
</feature>
<organism evidence="5 6">
    <name type="scientific">Daeguia caeni</name>
    <dbReference type="NCBI Taxonomy" id="439612"/>
    <lineage>
        <taxon>Bacteria</taxon>
        <taxon>Pseudomonadati</taxon>
        <taxon>Pseudomonadota</taxon>
        <taxon>Alphaproteobacteria</taxon>
        <taxon>Hyphomicrobiales</taxon>
        <taxon>Brucellaceae</taxon>
        <taxon>Daeguia</taxon>
    </lineage>
</organism>
<dbReference type="GO" id="GO:0052621">
    <property type="term" value="F:diguanylate cyclase activity"/>
    <property type="evidence" value="ECO:0007669"/>
    <property type="project" value="UniProtKB-EC"/>
</dbReference>
<name>A0ABV9H8H3_9HYPH</name>
<dbReference type="PANTHER" id="PTHR45138">
    <property type="entry name" value="REGULATORY COMPONENTS OF SENSORY TRANSDUCTION SYSTEM"/>
    <property type="match status" value="1"/>
</dbReference>
<feature type="transmembrane region" description="Helical" evidence="3">
    <location>
        <begin position="28"/>
        <end position="47"/>
    </location>
</feature>
<accession>A0ABV9H8H3</accession>
<gene>
    <name evidence="5" type="ORF">ACFO1V_10585</name>
</gene>
<dbReference type="EMBL" id="JBHSEL010000105">
    <property type="protein sequence ID" value="MFC4625654.1"/>
    <property type="molecule type" value="Genomic_DNA"/>
</dbReference>
<dbReference type="InterPro" id="IPR029787">
    <property type="entry name" value="Nucleotide_cyclase"/>
</dbReference>
<dbReference type="PANTHER" id="PTHR45138:SF9">
    <property type="entry name" value="DIGUANYLATE CYCLASE DGCM-RELATED"/>
    <property type="match status" value="1"/>
</dbReference>
<keyword evidence="5" id="KW-0808">Transferase</keyword>
<dbReference type="InterPro" id="IPR000160">
    <property type="entry name" value="GGDEF_dom"/>
</dbReference>
<dbReference type="EC" id="2.7.7.65" evidence="1"/>
<keyword evidence="3" id="KW-1133">Transmembrane helix</keyword>
<keyword evidence="3" id="KW-0812">Transmembrane</keyword>
<protein>
    <recommendedName>
        <fullName evidence="1">diguanylate cyclase</fullName>
        <ecNumber evidence="1">2.7.7.65</ecNumber>
    </recommendedName>
</protein>
<feature type="transmembrane region" description="Helical" evidence="3">
    <location>
        <begin position="67"/>
        <end position="85"/>
    </location>
</feature>
<comment type="caution">
    <text evidence="5">The sequence shown here is derived from an EMBL/GenBank/DDBJ whole genome shotgun (WGS) entry which is preliminary data.</text>
</comment>
<evidence type="ECO:0000256" key="3">
    <source>
        <dbReference type="SAM" id="Phobius"/>
    </source>
</evidence>
<evidence type="ECO:0000256" key="2">
    <source>
        <dbReference type="ARBA" id="ARBA00034247"/>
    </source>
</evidence>
<evidence type="ECO:0000313" key="5">
    <source>
        <dbReference type="EMBL" id="MFC4625654.1"/>
    </source>
</evidence>
<dbReference type="Pfam" id="PF00990">
    <property type="entry name" value="GGDEF"/>
    <property type="match status" value="1"/>
</dbReference>
<feature type="transmembrane region" description="Helical" evidence="3">
    <location>
        <begin position="6"/>
        <end position="21"/>
    </location>
</feature>
<dbReference type="CDD" id="cd01949">
    <property type="entry name" value="GGDEF"/>
    <property type="match status" value="1"/>
</dbReference>
<evidence type="ECO:0000259" key="4">
    <source>
        <dbReference type="PROSITE" id="PS50887"/>
    </source>
</evidence>
<dbReference type="SUPFAM" id="SSF55073">
    <property type="entry name" value="Nucleotide cyclase"/>
    <property type="match status" value="1"/>
</dbReference>
<dbReference type="Proteomes" id="UP001596042">
    <property type="component" value="Unassembled WGS sequence"/>
</dbReference>